<keyword evidence="3" id="KW-1185">Reference proteome</keyword>
<dbReference type="EMBL" id="VSRR010065777">
    <property type="protein sequence ID" value="MPC84566.1"/>
    <property type="molecule type" value="Genomic_DNA"/>
</dbReference>
<evidence type="ECO:0000313" key="3">
    <source>
        <dbReference type="Proteomes" id="UP000324222"/>
    </source>
</evidence>
<organism evidence="2 3">
    <name type="scientific">Portunus trituberculatus</name>
    <name type="common">Swimming crab</name>
    <name type="synonym">Neptunus trituberculatus</name>
    <dbReference type="NCBI Taxonomy" id="210409"/>
    <lineage>
        <taxon>Eukaryota</taxon>
        <taxon>Metazoa</taxon>
        <taxon>Ecdysozoa</taxon>
        <taxon>Arthropoda</taxon>
        <taxon>Crustacea</taxon>
        <taxon>Multicrustacea</taxon>
        <taxon>Malacostraca</taxon>
        <taxon>Eumalacostraca</taxon>
        <taxon>Eucarida</taxon>
        <taxon>Decapoda</taxon>
        <taxon>Pleocyemata</taxon>
        <taxon>Brachyura</taxon>
        <taxon>Eubrachyura</taxon>
        <taxon>Portunoidea</taxon>
        <taxon>Portunidae</taxon>
        <taxon>Portuninae</taxon>
        <taxon>Portunus</taxon>
    </lineage>
</organism>
<name>A0A5B7ISE2_PORTR</name>
<evidence type="ECO:0000313" key="2">
    <source>
        <dbReference type="EMBL" id="MPC84566.1"/>
    </source>
</evidence>
<evidence type="ECO:0000256" key="1">
    <source>
        <dbReference type="SAM" id="SignalP"/>
    </source>
</evidence>
<keyword evidence="1" id="KW-0732">Signal</keyword>
<gene>
    <name evidence="2" type="ORF">E2C01_079307</name>
</gene>
<feature type="signal peptide" evidence="1">
    <location>
        <begin position="1"/>
        <end position="22"/>
    </location>
</feature>
<accession>A0A5B7ISE2</accession>
<protein>
    <submittedName>
        <fullName evidence="2">Uncharacterized protein</fullName>
    </submittedName>
</protein>
<reference evidence="2 3" key="1">
    <citation type="submission" date="2019-05" db="EMBL/GenBank/DDBJ databases">
        <title>Another draft genome of Portunus trituberculatus and its Hox gene families provides insights of decapod evolution.</title>
        <authorList>
            <person name="Jeong J.-H."/>
            <person name="Song I."/>
            <person name="Kim S."/>
            <person name="Choi T."/>
            <person name="Kim D."/>
            <person name="Ryu S."/>
            <person name="Kim W."/>
        </authorList>
    </citation>
    <scope>NUCLEOTIDE SEQUENCE [LARGE SCALE GENOMIC DNA]</scope>
    <source>
        <tissue evidence="2">Muscle</tissue>
    </source>
</reference>
<dbReference type="AlphaFoldDB" id="A0A5B7ISE2"/>
<proteinExistence type="predicted"/>
<comment type="caution">
    <text evidence="2">The sequence shown here is derived from an EMBL/GenBank/DDBJ whole genome shotgun (WGS) entry which is preliminary data.</text>
</comment>
<dbReference type="Proteomes" id="UP000324222">
    <property type="component" value="Unassembled WGS sequence"/>
</dbReference>
<sequence length="62" mass="7149">MIKKNTLLLSLLFYLLFSMVRSKRKVCLEPGAWNKVIWSPALQNHKHSGPDVDIEPRWITAG</sequence>
<feature type="chain" id="PRO_5022696650" evidence="1">
    <location>
        <begin position="23"/>
        <end position="62"/>
    </location>
</feature>